<evidence type="ECO:0000313" key="4">
    <source>
        <dbReference type="Proteomes" id="UP000574390"/>
    </source>
</evidence>
<dbReference type="GO" id="GO:0004305">
    <property type="term" value="F:ethanolamine kinase activity"/>
    <property type="evidence" value="ECO:0007669"/>
    <property type="project" value="TreeGrafter"/>
</dbReference>
<dbReference type="GO" id="GO:0006646">
    <property type="term" value="P:phosphatidylethanolamine biosynthetic process"/>
    <property type="evidence" value="ECO:0007669"/>
    <property type="project" value="TreeGrafter"/>
</dbReference>
<evidence type="ECO:0000313" key="3">
    <source>
        <dbReference type="EMBL" id="KAF4704761.1"/>
    </source>
</evidence>
<feature type="compositionally biased region" description="Low complexity" evidence="2">
    <location>
        <begin position="17"/>
        <end position="31"/>
    </location>
</feature>
<accession>A0A7J6Q9R5</accession>
<organism evidence="3 4">
    <name type="scientific">Perkinsus olseni</name>
    <name type="common">Perkinsus atlanticus</name>
    <dbReference type="NCBI Taxonomy" id="32597"/>
    <lineage>
        <taxon>Eukaryota</taxon>
        <taxon>Sar</taxon>
        <taxon>Alveolata</taxon>
        <taxon>Perkinsozoa</taxon>
        <taxon>Perkinsea</taxon>
        <taxon>Perkinsida</taxon>
        <taxon>Perkinsidae</taxon>
        <taxon>Perkinsus</taxon>
    </lineage>
</organism>
<dbReference type="Proteomes" id="UP000574390">
    <property type="component" value="Unassembled WGS sequence"/>
</dbReference>
<dbReference type="Gene3D" id="3.30.200.20">
    <property type="entry name" value="Phosphorylase Kinase, domain 1"/>
    <property type="match status" value="1"/>
</dbReference>
<evidence type="ECO:0000256" key="2">
    <source>
        <dbReference type="SAM" id="MobiDB-lite"/>
    </source>
</evidence>
<comment type="similarity">
    <text evidence="1">Belongs to the choline/ethanolamine kinase family.</text>
</comment>
<reference evidence="3 4" key="1">
    <citation type="submission" date="2020-04" db="EMBL/GenBank/DDBJ databases">
        <title>Perkinsus olseni comparative genomics.</title>
        <authorList>
            <person name="Bogema D.R."/>
        </authorList>
    </citation>
    <scope>NUCLEOTIDE SEQUENCE [LARGE SCALE GENOMIC DNA]</scope>
    <source>
        <strain evidence="3">ATCC PRA-205</strain>
    </source>
</reference>
<dbReference type="EMBL" id="JABANM010031334">
    <property type="protein sequence ID" value="KAF4704761.1"/>
    <property type="molecule type" value="Genomic_DNA"/>
</dbReference>
<comment type="caution">
    <text evidence="3">The sequence shown here is derived from an EMBL/GenBank/DDBJ whole genome shotgun (WGS) entry which is preliminary data.</text>
</comment>
<proteinExistence type="inferred from homology"/>
<dbReference type="AlphaFoldDB" id="A0A7J6Q9R5"/>
<dbReference type="PANTHER" id="PTHR22603">
    <property type="entry name" value="CHOLINE/ETHANOALAMINE KINASE"/>
    <property type="match status" value="1"/>
</dbReference>
<feature type="compositionally biased region" description="Basic and acidic residues" evidence="2">
    <location>
        <begin position="1"/>
        <end position="16"/>
    </location>
</feature>
<name>A0A7J6Q9R5_PEROL</name>
<dbReference type="PANTHER" id="PTHR22603:SF93">
    <property type="entry name" value="RE24176P"/>
    <property type="match status" value="1"/>
</dbReference>
<dbReference type="Gene3D" id="3.90.1200.10">
    <property type="match status" value="1"/>
</dbReference>
<gene>
    <name evidence="3" type="ORF">FOZ62_008148</name>
</gene>
<dbReference type="GO" id="GO:0005737">
    <property type="term" value="C:cytoplasm"/>
    <property type="evidence" value="ECO:0007669"/>
    <property type="project" value="TreeGrafter"/>
</dbReference>
<evidence type="ECO:0000256" key="1">
    <source>
        <dbReference type="ARBA" id="ARBA00038211"/>
    </source>
</evidence>
<dbReference type="InterPro" id="IPR011009">
    <property type="entry name" value="Kinase-like_dom_sf"/>
</dbReference>
<feature type="non-terminal residue" evidence="3">
    <location>
        <position position="1"/>
    </location>
</feature>
<dbReference type="Pfam" id="PF01633">
    <property type="entry name" value="Choline_kinase"/>
    <property type="match status" value="1"/>
</dbReference>
<feature type="region of interest" description="Disordered" evidence="2">
    <location>
        <begin position="1"/>
        <end position="37"/>
    </location>
</feature>
<sequence length="241" mass="27270">QHNPGFDEMRDHHEEAQSPSQETSSSSSSNDEFSRTLGMDLNTVGVIDPKQSKFSVRKISGLNDMPDNVTDFSSLSKPAKIAELCVQKVPGWQGRVNPEDVEINQLCEGLSNQLFRVSLPKPRMDSMVSDSPTNHDVPVPFTSVLFRIYGKDAKSFYDPVYELKVFKTLSRYRIAPQLIAYGDGWRIEEWHASIAVPTKLLNNPSILCQIASQLGRFHKLDQRQDFPRSFSTEPATIKRLR</sequence>
<dbReference type="GO" id="GO:0004103">
    <property type="term" value="F:choline kinase activity"/>
    <property type="evidence" value="ECO:0007669"/>
    <property type="project" value="TreeGrafter"/>
</dbReference>
<dbReference type="SUPFAM" id="SSF56112">
    <property type="entry name" value="Protein kinase-like (PK-like)"/>
    <property type="match status" value="1"/>
</dbReference>
<protein>
    <submittedName>
        <fullName evidence="3">Uncharacterized protein</fullName>
    </submittedName>
</protein>